<comment type="caution">
    <text evidence="1">The sequence shown here is derived from an EMBL/GenBank/DDBJ whole genome shotgun (WGS) entry which is preliminary data.</text>
</comment>
<dbReference type="GO" id="GO:0016787">
    <property type="term" value="F:hydrolase activity"/>
    <property type="evidence" value="ECO:0007669"/>
    <property type="project" value="UniProtKB-KW"/>
</dbReference>
<organism evidence="1">
    <name type="scientific">Talaromyces marneffei PM1</name>
    <dbReference type="NCBI Taxonomy" id="1077442"/>
    <lineage>
        <taxon>Eukaryota</taxon>
        <taxon>Fungi</taxon>
        <taxon>Dikarya</taxon>
        <taxon>Ascomycota</taxon>
        <taxon>Pezizomycotina</taxon>
        <taxon>Eurotiomycetes</taxon>
        <taxon>Eurotiomycetidae</taxon>
        <taxon>Eurotiales</taxon>
        <taxon>Trichocomaceae</taxon>
        <taxon>Talaromyces</taxon>
        <taxon>Talaromyces sect. Talaromyces</taxon>
    </lineage>
</organism>
<dbReference type="AlphaFoldDB" id="A0A093VJU5"/>
<gene>
    <name evidence="1" type="ORF">GQ26_0033050</name>
</gene>
<dbReference type="SUPFAM" id="SSF53474">
    <property type="entry name" value="alpha/beta-Hydrolases"/>
    <property type="match status" value="1"/>
</dbReference>
<accession>A0A093VJU5</accession>
<proteinExistence type="predicted"/>
<reference evidence="1" key="1">
    <citation type="journal article" date="2014" name="PLoS Genet.">
        <title>Signature Gene Expression Reveals Novel Clues to the Molecular Mechanisms of Dimorphic Transition in Penicillium marneffei.</title>
        <authorList>
            <person name="Yang E."/>
            <person name="Wang G."/>
            <person name="Cai J."/>
            <person name="Woo P.C."/>
            <person name="Lau S.K."/>
            <person name="Yuen K.-Y."/>
            <person name="Chow W.-N."/>
            <person name="Lin X."/>
        </authorList>
    </citation>
    <scope>NUCLEOTIDE SEQUENCE [LARGE SCALE GENOMIC DNA]</scope>
    <source>
        <strain evidence="1">PM1</strain>
    </source>
</reference>
<name>A0A093VJU5_TALMA</name>
<evidence type="ECO:0000313" key="1">
    <source>
        <dbReference type="EMBL" id="KFX52440.1"/>
    </source>
</evidence>
<dbReference type="HOGENOM" id="CLU_041682_1_0_1"/>
<sequence length="364" mass="40963">MPSTTKNPRTIAAEYISQRHFHRRFILARTATHGELPVTYADIGARPDSTAENVPTFLFMPGMFGSRYIGVYIHAIANKLGVRVLSVDRPGMGGSASVPPESRVEIWLELVPLLLKHLSIDHVSLVSHSAGIIYLLNTLTTHRDLLDPEHPYVACLAPWVDPAHSHMTAWQLARYIPTKAFSIWNQIPQFFMTSPLISSSGAVITSMKDKLPGGDAVTMSERKRRLIEQKYGLEKDVQIELEKLTANFIFKESTLGANEEALQCLRKGAPWLECDDYTKFANKFAESERRRRGGGSTAKIRMRAYFAESDVMIGKTGQKYFENCFKGFEDVLDFDSNTVLEENHDSVAFSPVVLGKIFKERSQY</sequence>
<dbReference type="InterPro" id="IPR029058">
    <property type="entry name" value="AB_hydrolase_fold"/>
</dbReference>
<dbReference type="eggNOG" id="ENOG502SI41">
    <property type="taxonomic scope" value="Eukaryota"/>
</dbReference>
<protein>
    <submittedName>
        <fullName evidence="1">Alpha/beta hydrolase domain-containing protein 11</fullName>
    </submittedName>
</protein>
<dbReference type="Gene3D" id="3.40.50.1820">
    <property type="entry name" value="alpha/beta hydrolase"/>
    <property type="match status" value="1"/>
</dbReference>
<keyword evidence="1" id="KW-0378">Hydrolase</keyword>
<dbReference type="EMBL" id="JPOX01000003">
    <property type="protein sequence ID" value="KFX52440.1"/>
    <property type="molecule type" value="Genomic_DNA"/>
</dbReference>